<dbReference type="Gene3D" id="3.60.10.10">
    <property type="entry name" value="Endonuclease/exonuclease/phosphatase"/>
    <property type="match status" value="1"/>
</dbReference>
<dbReference type="OrthoDB" id="10253982at2759"/>
<dbReference type="AlphaFoldDB" id="A0A7J7K5L6"/>
<dbReference type="PANTHER" id="PTHR12121">
    <property type="entry name" value="CARBON CATABOLITE REPRESSOR PROTEIN 4"/>
    <property type="match status" value="1"/>
</dbReference>
<evidence type="ECO:0000313" key="2">
    <source>
        <dbReference type="Proteomes" id="UP000593567"/>
    </source>
</evidence>
<dbReference type="EMBL" id="VXIV02001204">
    <property type="protein sequence ID" value="KAF6033922.1"/>
    <property type="molecule type" value="Genomic_DNA"/>
</dbReference>
<gene>
    <name evidence="1" type="ORF">EB796_007773</name>
</gene>
<sequence length="249" mass="28216">MELVFNVIMMTVALLYTSLILTNCLLELMQCATFSGVSLLLQDIDKSEHSEETKQLLRQHVNKEAVLLTCKLRHKRTDKLVVIGNTHLTWTKFTALDISCMQMCYAFKEMDRLSEHGEIPMVLAGDFNTRNTDPGYQLALEGYLNDASLKTLQQLRTVTYADGTERALVDLLWCAFQHPARNIASSYFTIMGKEPAKTSINFVMNSAVDYMWSNNVQPVSVTQTNSICHEMPNIIFPSDHLSLQATYAF</sequence>
<dbReference type="GO" id="GO:0000175">
    <property type="term" value="F:3'-5'-RNA exonuclease activity"/>
    <property type="evidence" value="ECO:0007669"/>
    <property type="project" value="TreeGrafter"/>
</dbReference>
<keyword evidence="2" id="KW-1185">Reference proteome</keyword>
<evidence type="ECO:0000313" key="1">
    <source>
        <dbReference type="EMBL" id="KAF6033922.1"/>
    </source>
</evidence>
<dbReference type="PANTHER" id="PTHR12121:SF98">
    <property type="entry name" value="ENDONUCLEASE_EXONUCLEASE_PHOSPHATASE DOMAIN-CONTAINING PROTEIN"/>
    <property type="match status" value="1"/>
</dbReference>
<dbReference type="Proteomes" id="UP000593567">
    <property type="component" value="Unassembled WGS sequence"/>
</dbReference>
<comment type="caution">
    <text evidence="1">The sequence shown here is derived from an EMBL/GenBank/DDBJ whole genome shotgun (WGS) entry which is preliminary data.</text>
</comment>
<dbReference type="InterPro" id="IPR050410">
    <property type="entry name" value="CCR4/nocturin_mRNA_transcr"/>
</dbReference>
<name>A0A7J7K5L6_BUGNE</name>
<organism evidence="1 2">
    <name type="scientific">Bugula neritina</name>
    <name type="common">Brown bryozoan</name>
    <name type="synonym">Sertularia neritina</name>
    <dbReference type="NCBI Taxonomy" id="10212"/>
    <lineage>
        <taxon>Eukaryota</taxon>
        <taxon>Metazoa</taxon>
        <taxon>Spiralia</taxon>
        <taxon>Lophotrochozoa</taxon>
        <taxon>Bryozoa</taxon>
        <taxon>Gymnolaemata</taxon>
        <taxon>Cheilostomatida</taxon>
        <taxon>Flustrina</taxon>
        <taxon>Buguloidea</taxon>
        <taxon>Bugulidae</taxon>
        <taxon>Bugula</taxon>
    </lineage>
</organism>
<protein>
    <recommendedName>
        <fullName evidence="3">Endonuclease/exonuclease/phosphatase domain-containing protein</fullName>
    </recommendedName>
</protein>
<evidence type="ECO:0008006" key="3">
    <source>
        <dbReference type="Google" id="ProtNLM"/>
    </source>
</evidence>
<dbReference type="InterPro" id="IPR036691">
    <property type="entry name" value="Endo/exonu/phosph_ase_sf"/>
</dbReference>
<dbReference type="SUPFAM" id="SSF56219">
    <property type="entry name" value="DNase I-like"/>
    <property type="match status" value="1"/>
</dbReference>
<proteinExistence type="predicted"/>
<accession>A0A7J7K5L6</accession>
<reference evidence="1" key="1">
    <citation type="submission" date="2020-06" db="EMBL/GenBank/DDBJ databases">
        <title>Draft genome of Bugula neritina, a colonial animal packing powerful symbionts and potential medicines.</title>
        <authorList>
            <person name="Rayko M."/>
        </authorList>
    </citation>
    <scope>NUCLEOTIDE SEQUENCE [LARGE SCALE GENOMIC DNA]</scope>
    <source>
        <strain evidence="1">Kwan_BN1</strain>
    </source>
</reference>